<keyword evidence="3" id="KW-1185">Reference proteome</keyword>
<evidence type="ECO:0000313" key="2">
    <source>
        <dbReference type="EMBL" id="QYT06129.1"/>
    </source>
</evidence>
<dbReference type="Proteomes" id="UP000826661">
    <property type="component" value="Chromosome VII"/>
</dbReference>
<dbReference type="AlphaFoldDB" id="A0A8G0PRF5"/>
<accession>A0A8G0PRF5</accession>
<reference evidence="2 3" key="1">
    <citation type="journal article" date="2021" name="BMC Genomics">
        <title>Telomere-to-telomere genome assembly of asparaginase-producing Trichoderma simmonsii.</title>
        <authorList>
            <person name="Chung D."/>
            <person name="Kwon Y.M."/>
            <person name="Yang Y."/>
        </authorList>
    </citation>
    <scope>NUCLEOTIDE SEQUENCE [LARGE SCALE GENOMIC DNA]</scope>
    <source>
        <strain evidence="2 3">GH-Sj1</strain>
    </source>
</reference>
<name>A0A8G0PRF5_9HYPO</name>
<proteinExistence type="predicted"/>
<organism evidence="2 3">
    <name type="scientific">Trichoderma simmonsii</name>
    <dbReference type="NCBI Taxonomy" id="1491479"/>
    <lineage>
        <taxon>Eukaryota</taxon>
        <taxon>Fungi</taxon>
        <taxon>Dikarya</taxon>
        <taxon>Ascomycota</taxon>
        <taxon>Pezizomycotina</taxon>
        <taxon>Sordariomycetes</taxon>
        <taxon>Hypocreomycetidae</taxon>
        <taxon>Hypocreales</taxon>
        <taxon>Hypocreaceae</taxon>
        <taxon>Trichoderma</taxon>
    </lineage>
</organism>
<gene>
    <name evidence="2" type="ORF">H0G86_012994</name>
</gene>
<evidence type="ECO:0000256" key="1">
    <source>
        <dbReference type="SAM" id="SignalP"/>
    </source>
</evidence>
<sequence>MQLSALLALLPLAAAAALPQSRGSVEARDVDCDSQFDQCCGIPASYQGEIRSLLEAVCPSRCFEALEQCNAGQAEKRSVEEAPLEARDSEDECDQQFDQCCGISSFLSTETRNMVAAHCPSRCFEALDQCTANQTKKRSVEETPLEVRDSEDECDSQFDQCCGISSFLSTETRNMVAAHCPSRCFGALDQCNAKQAEKRSVQARDNGSEATTACYGKLAACKHKGTPVAECYGNLSRCVQDVYQKFFG</sequence>
<feature type="signal peptide" evidence="1">
    <location>
        <begin position="1"/>
        <end position="15"/>
    </location>
</feature>
<feature type="chain" id="PRO_5034592386" evidence="1">
    <location>
        <begin position="16"/>
        <end position="248"/>
    </location>
</feature>
<evidence type="ECO:0000313" key="3">
    <source>
        <dbReference type="Proteomes" id="UP000826661"/>
    </source>
</evidence>
<protein>
    <submittedName>
        <fullName evidence="2">Uncharacterized protein</fullName>
    </submittedName>
</protein>
<keyword evidence="1" id="KW-0732">Signal</keyword>
<dbReference type="EMBL" id="CP075870">
    <property type="protein sequence ID" value="QYT06129.1"/>
    <property type="molecule type" value="Genomic_DNA"/>
</dbReference>